<protein>
    <submittedName>
        <fullName evidence="2">Uncharacterized protein</fullName>
    </submittedName>
</protein>
<name>A0A2P6MQV2_9EUKA</name>
<sequence>MTLNRRGGPAHISVQTTPIKSDINAADEDAHIARQEKLNQVTRDFLDGRITSVAFRRALKDCGLQANGEIERMIKGHERDGLVTFNDMWRTMMAQLRGETNVEYQIQPLKNNSAWKGSKIFTSESDDQTDDRMNTPNHSSKATAASDIFFNSPDMQYGSPASRKIYHPLHQSSIVFNDDDLHRPEQLKKMHSAVNQYSPDSPFQMDWNTPISERATNSSDARYHQLERSAWIGGRASPGSLNYSITDIVPFKSKRHFERTEGIREEKSVVHPMAPFGTVGIFGFQNYHDRGQSRDTDYQINPHHYTTTKHSSPYRR</sequence>
<dbReference type="EMBL" id="MDYQ01000502">
    <property type="protein sequence ID" value="PRP74080.1"/>
    <property type="molecule type" value="Genomic_DNA"/>
</dbReference>
<dbReference type="OrthoDB" id="390748at2759"/>
<feature type="compositionally biased region" description="Polar residues" evidence="1">
    <location>
        <begin position="304"/>
        <end position="316"/>
    </location>
</feature>
<dbReference type="Proteomes" id="UP000241769">
    <property type="component" value="Unassembled WGS sequence"/>
</dbReference>
<proteinExistence type="predicted"/>
<gene>
    <name evidence="2" type="ORF">PROFUN_08704</name>
</gene>
<keyword evidence="3" id="KW-1185">Reference proteome</keyword>
<reference evidence="2 3" key="1">
    <citation type="journal article" date="2018" name="Genome Biol. Evol.">
        <title>Multiple Roots of Fruiting Body Formation in Amoebozoa.</title>
        <authorList>
            <person name="Hillmann F."/>
            <person name="Forbes G."/>
            <person name="Novohradska S."/>
            <person name="Ferling I."/>
            <person name="Riege K."/>
            <person name="Groth M."/>
            <person name="Westermann M."/>
            <person name="Marz M."/>
            <person name="Spaller T."/>
            <person name="Winckler T."/>
            <person name="Schaap P."/>
            <person name="Glockner G."/>
        </authorList>
    </citation>
    <scope>NUCLEOTIDE SEQUENCE [LARGE SCALE GENOMIC DNA]</scope>
    <source>
        <strain evidence="2 3">Jena</strain>
    </source>
</reference>
<feature type="region of interest" description="Disordered" evidence="1">
    <location>
        <begin position="290"/>
        <end position="316"/>
    </location>
</feature>
<organism evidence="2 3">
    <name type="scientific">Planoprotostelium fungivorum</name>
    <dbReference type="NCBI Taxonomy" id="1890364"/>
    <lineage>
        <taxon>Eukaryota</taxon>
        <taxon>Amoebozoa</taxon>
        <taxon>Evosea</taxon>
        <taxon>Variosea</taxon>
        <taxon>Cavosteliida</taxon>
        <taxon>Cavosteliaceae</taxon>
        <taxon>Planoprotostelium</taxon>
    </lineage>
</organism>
<feature type="region of interest" description="Disordered" evidence="1">
    <location>
        <begin position="120"/>
        <end position="140"/>
    </location>
</feature>
<evidence type="ECO:0000256" key="1">
    <source>
        <dbReference type="SAM" id="MobiDB-lite"/>
    </source>
</evidence>
<dbReference type="AlphaFoldDB" id="A0A2P6MQV2"/>
<accession>A0A2P6MQV2</accession>
<dbReference type="InParanoid" id="A0A2P6MQV2"/>
<comment type="caution">
    <text evidence="2">The sequence shown here is derived from an EMBL/GenBank/DDBJ whole genome shotgun (WGS) entry which is preliminary data.</text>
</comment>
<evidence type="ECO:0000313" key="3">
    <source>
        <dbReference type="Proteomes" id="UP000241769"/>
    </source>
</evidence>
<evidence type="ECO:0000313" key="2">
    <source>
        <dbReference type="EMBL" id="PRP74080.1"/>
    </source>
</evidence>